<protein>
    <submittedName>
        <fullName evidence="2">Uncharacterized protein</fullName>
    </submittedName>
</protein>
<comment type="caution">
    <text evidence="2">The sequence shown here is derived from an EMBL/GenBank/DDBJ whole genome shotgun (WGS) entry which is preliminary data.</text>
</comment>
<gene>
    <name evidence="2" type="ORF">WUBG_12477</name>
</gene>
<dbReference type="Proteomes" id="UP000004810">
    <property type="component" value="Unassembled WGS sequence"/>
</dbReference>
<reference evidence="3" key="1">
    <citation type="submission" date="2012-08" db="EMBL/GenBank/DDBJ databases">
        <title>The Genome Sequence of Wuchereria bancrofti.</title>
        <authorList>
            <person name="Nutman T.B."/>
            <person name="Fink D.L."/>
            <person name="Russ C."/>
            <person name="Young S."/>
            <person name="Zeng Q."/>
            <person name="Koehrsen M."/>
            <person name="Alvarado L."/>
            <person name="Berlin A."/>
            <person name="Chapman S.B."/>
            <person name="Chen Z."/>
            <person name="Freedman E."/>
            <person name="Gellesch M."/>
            <person name="Goldberg J."/>
            <person name="Griggs A."/>
            <person name="Gujja S."/>
            <person name="Heilman E.R."/>
            <person name="Heiman D."/>
            <person name="Hepburn T."/>
            <person name="Howarth C."/>
            <person name="Jen D."/>
            <person name="Larson L."/>
            <person name="Lewis B."/>
            <person name="Mehta T."/>
            <person name="Park D."/>
            <person name="Pearson M."/>
            <person name="Roberts A."/>
            <person name="Saif S."/>
            <person name="Shea T."/>
            <person name="Shenoy N."/>
            <person name="Sisk P."/>
            <person name="Stolte C."/>
            <person name="Sykes S."/>
            <person name="Walk T."/>
            <person name="White J."/>
            <person name="Yandava C."/>
            <person name="Haas B."/>
            <person name="Henn M.R."/>
            <person name="Nusbaum C."/>
            <person name="Birren B."/>
        </authorList>
    </citation>
    <scope>NUCLEOTIDE SEQUENCE [LARGE SCALE GENOMIC DNA]</scope>
    <source>
        <strain evidence="3">NA</strain>
    </source>
</reference>
<evidence type="ECO:0000313" key="3">
    <source>
        <dbReference type="Proteomes" id="UP000004810"/>
    </source>
</evidence>
<evidence type="ECO:0000256" key="1">
    <source>
        <dbReference type="SAM" id="MobiDB-lite"/>
    </source>
</evidence>
<sequence>MKQKKSRSKSSTPQVEGFSLDGTPIASPVGTGSAGTSFPEYYSNTDVYRHPVQLDPNIPVGAPLFLEGLEHHSLVPEDVSPNTRSPRSLPLLPGTKSPVLLSPKREFTMGVVIATKKGTKGEIIMSTPQILEIKQYPEKQKAYERIHEDEFDNFMIEIEEMKKKRRKEHEDMERLRPKNIYNEEIDFKKPDIDDDEFPWESQYQVINYLLTIF</sequence>
<evidence type="ECO:0000313" key="2">
    <source>
        <dbReference type="EMBL" id="EJW76612.1"/>
    </source>
</evidence>
<accession>J9EHX9</accession>
<feature type="region of interest" description="Disordered" evidence="1">
    <location>
        <begin position="1"/>
        <end position="37"/>
    </location>
</feature>
<name>J9EHX9_WUCBA</name>
<dbReference type="AlphaFoldDB" id="J9EHX9"/>
<dbReference type="EMBL" id="ADBV01008838">
    <property type="protein sequence ID" value="EJW76612.1"/>
    <property type="molecule type" value="Genomic_DNA"/>
</dbReference>
<organism evidence="2 3">
    <name type="scientific">Wuchereria bancrofti</name>
    <dbReference type="NCBI Taxonomy" id="6293"/>
    <lineage>
        <taxon>Eukaryota</taxon>
        <taxon>Metazoa</taxon>
        <taxon>Ecdysozoa</taxon>
        <taxon>Nematoda</taxon>
        <taxon>Chromadorea</taxon>
        <taxon>Rhabditida</taxon>
        <taxon>Spirurina</taxon>
        <taxon>Spiruromorpha</taxon>
        <taxon>Filarioidea</taxon>
        <taxon>Onchocercidae</taxon>
        <taxon>Wuchereria</taxon>
    </lineage>
</organism>
<proteinExistence type="predicted"/>